<evidence type="ECO:0000313" key="5">
    <source>
        <dbReference type="Proteomes" id="UP000201689"/>
    </source>
</evidence>
<dbReference type="Proteomes" id="UP000201689">
    <property type="component" value="Segment"/>
</dbReference>
<dbReference type="InterPro" id="IPR040629">
    <property type="entry name" value="Phage_spike"/>
</dbReference>
<dbReference type="EMBL" id="KX231828">
    <property type="protein sequence ID" value="ANN86119.1"/>
    <property type="molecule type" value="Genomic_DNA"/>
</dbReference>
<dbReference type="RefSeq" id="YP_009284275.1">
    <property type="nucleotide sequence ID" value="NC_031048.1"/>
</dbReference>
<dbReference type="Pfam" id="PF04717">
    <property type="entry name" value="Phage_base_V"/>
    <property type="match status" value="1"/>
</dbReference>
<gene>
    <name evidence="4" type="ORF">BI096_gp11</name>
</gene>
<evidence type="ECO:0000259" key="2">
    <source>
        <dbReference type="Pfam" id="PF04717"/>
    </source>
</evidence>
<reference evidence="4 5" key="1">
    <citation type="submission" date="2016-05" db="EMBL/GenBank/DDBJ databases">
        <authorList>
            <person name="Lavstsen T."/>
            <person name="Jespersen J.S."/>
        </authorList>
    </citation>
    <scope>NUCLEOTIDE SEQUENCE [LARGE SCALE GENOMIC DNA]</scope>
</reference>
<dbReference type="Gene3D" id="2.40.50.230">
    <property type="entry name" value="Gp5 N-terminal domain"/>
    <property type="match status" value="1"/>
</dbReference>
<evidence type="ECO:0000313" key="4">
    <source>
        <dbReference type="EMBL" id="ANN86119.1"/>
    </source>
</evidence>
<reference evidence="4 5" key="2">
    <citation type="submission" date="2016-07" db="EMBL/GenBank/DDBJ databases">
        <title>Whole genome sequeicing and characterization of Enterobacter phage Arya isolated from the termite gut.</title>
        <authorList>
            <person name="Tikhe C."/>
            <person name="Husseneder C."/>
        </authorList>
    </citation>
    <scope>NUCLEOTIDE SEQUENCE [LARGE SCALE GENOMIC DNA]</scope>
</reference>
<dbReference type="InterPro" id="IPR013046">
    <property type="entry name" value="GpV/Gp45"/>
</dbReference>
<organism evidence="4 5">
    <name type="scientific">Enterobacter phage Arya</name>
    <dbReference type="NCBI Taxonomy" id="1864622"/>
    <lineage>
        <taxon>Viruses</taxon>
        <taxon>Duplodnaviria</taxon>
        <taxon>Heunggongvirae</taxon>
        <taxon>Uroviricota</taxon>
        <taxon>Caudoviricetes</taxon>
        <taxon>Iiscvirinae</taxon>
        <taxon>Aryavirus</taxon>
        <taxon>Aryavirus arya</taxon>
    </lineage>
</organism>
<dbReference type="Gene3D" id="6.20.150.10">
    <property type="match status" value="1"/>
</dbReference>
<dbReference type="Pfam" id="PF18715">
    <property type="entry name" value="Phage_spike"/>
    <property type="match status" value="1"/>
</dbReference>
<dbReference type="NCBIfam" id="TIGR01644">
    <property type="entry name" value="phage_P2_V"/>
    <property type="match status" value="1"/>
</dbReference>
<dbReference type="KEGG" id="vg:29064918"/>
<sequence length="218" mass="22826">MNNYDMTEMNRALSNLIRVGNIRAVDAANARVRVAFGGCVSGWIPWGTSRAGNRRDWTMPNVGEQVMVFAPFGDPTQAVVGPSIFQDDFSAPATSPDKDVTVFPDGTTFEYDSASNTYTQTIAGSGNWVFNLKNAQINTETATVTAETSVTLDTPDTICTGNLTVAKSLTMGQEGGTATMKGAVSIEGPSLTHNGKNIGSDHSHSGVQTGGGNTGAPV</sequence>
<accession>A0A193GYL5</accession>
<protein>
    <submittedName>
        <fullName evidence="4">Putative baseplate assembly protein V</fullName>
    </submittedName>
</protein>
<feature type="region of interest" description="Disordered" evidence="1">
    <location>
        <begin position="190"/>
        <end position="218"/>
    </location>
</feature>
<keyword evidence="5" id="KW-1185">Reference proteome</keyword>
<evidence type="ECO:0000256" key="1">
    <source>
        <dbReference type="SAM" id="MobiDB-lite"/>
    </source>
</evidence>
<feature type="domain" description="Phage spike trimer" evidence="3">
    <location>
        <begin position="139"/>
        <end position="194"/>
    </location>
</feature>
<dbReference type="OrthoDB" id="8359at10239"/>
<dbReference type="InterPro" id="IPR037026">
    <property type="entry name" value="Vgr_OB-fold_dom_sf"/>
</dbReference>
<proteinExistence type="predicted"/>
<dbReference type="InterPro" id="IPR006531">
    <property type="entry name" value="Gp5/Vgr_OB"/>
</dbReference>
<dbReference type="GeneID" id="29064918"/>
<evidence type="ECO:0000259" key="3">
    <source>
        <dbReference type="Pfam" id="PF18715"/>
    </source>
</evidence>
<name>A0A193GYL5_9CAUD</name>
<feature type="compositionally biased region" description="Gly residues" evidence="1">
    <location>
        <begin position="208"/>
        <end position="218"/>
    </location>
</feature>
<feature type="domain" description="Gp5/Type VI secretion system Vgr protein OB-fold" evidence="2">
    <location>
        <begin position="19"/>
        <end position="85"/>
    </location>
</feature>